<name>V5YNX1_9BURK</name>
<accession>V5YNX1</accession>
<reference evidence="1" key="1">
    <citation type="journal article" date="2014" name="Microbiology">
        <title>A 2,4-dichlorophenoxyacetic acid degradation plasmid pM7012 discloses distribution of an unclassified megaplasmid group across bacterial species.</title>
        <authorList>
            <person name="Sakai Y."/>
            <person name="Ogawa N."/>
            <person name="Shimomura Y."/>
            <person name="Fujii T."/>
        </authorList>
    </citation>
    <scope>NUCLEOTIDE SEQUENCE</scope>
    <source>
        <strain evidence="1">M701</strain>
    </source>
</reference>
<dbReference type="AlphaFoldDB" id="V5YNX1"/>
<protein>
    <submittedName>
        <fullName evidence="1">Uncharacterized protein</fullName>
    </submittedName>
</protein>
<evidence type="ECO:0000313" key="1">
    <source>
        <dbReference type="EMBL" id="BAO19290.1"/>
    </source>
</evidence>
<sequence>MHSSGSSSSIPSHATKRSFFRCQVITNGTFMQRSYPRQNPVLGASFRGSQPSVCFGGIPGRCMKCVGSTSSSALCQCPTKRASGMFQII</sequence>
<geneLocation type="plasmid" evidence="1">
    <name>pM7012</name>
</geneLocation>
<dbReference type="EMBL" id="AB853026">
    <property type="protein sequence ID" value="BAO19290.1"/>
    <property type="molecule type" value="Genomic_DNA"/>
</dbReference>
<keyword evidence="1" id="KW-0614">Plasmid</keyword>
<proteinExistence type="predicted"/>
<organism evidence="1">
    <name type="scientific">Burkholderia sp. M701</name>
    <dbReference type="NCBI Taxonomy" id="326454"/>
    <lineage>
        <taxon>Bacteria</taxon>
        <taxon>Pseudomonadati</taxon>
        <taxon>Pseudomonadota</taxon>
        <taxon>Betaproteobacteria</taxon>
        <taxon>Burkholderiales</taxon>
        <taxon>Burkholderiaceae</taxon>
        <taxon>Burkholderia</taxon>
    </lineage>
</organism>
<reference evidence="1" key="2">
    <citation type="submission" date="2024-06" db="EMBL/GenBank/DDBJ databases">
        <authorList>
            <person name="Sakai Y."/>
            <person name="Fujii T."/>
        </authorList>
    </citation>
    <scope>NUCLEOTIDE SEQUENCE</scope>
    <source>
        <strain evidence="1">M701</strain>
        <plasmid evidence="1">pM7012</plasmid>
    </source>
</reference>